<evidence type="ECO:0000256" key="1">
    <source>
        <dbReference type="SAM" id="MobiDB-lite"/>
    </source>
</evidence>
<dbReference type="AlphaFoldDB" id="A0A448XSK9"/>
<gene>
    <name evidence="2" type="ORF">PXEA_LOCUS37333</name>
</gene>
<feature type="compositionally biased region" description="Polar residues" evidence="1">
    <location>
        <begin position="22"/>
        <end position="49"/>
    </location>
</feature>
<feature type="region of interest" description="Disordered" evidence="1">
    <location>
        <begin position="19"/>
        <end position="100"/>
    </location>
</feature>
<proteinExistence type="predicted"/>
<feature type="compositionally biased region" description="Low complexity" evidence="1">
    <location>
        <begin position="69"/>
        <end position="89"/>
    </location>
</feature>
<protein>
    <submittedName>
        <fullName evidence="2">Uncharacterized protein</fullName>
    </submittedName>
</protein>
<accession>A0A448XSK9</accession>
<dbReference type="EMBL" id="CAAALY010286504">
    <property type="protein sequence ID" value="VEL43893.1"/>
    <property type="molecule type" value="Genomic_DNA"/>
</dbReference>
<comment type="caution">
    <text evidence="2">The sequence shown here is derived from an EMBL/GenBank/DDBJ whole genome shotgun (WGS) entry which is preliminary data.</text>
</comment>
<organism evidence="2 3">
    <name type="scientific">Protopolystoma xenopodis</name>
    <dbReference type="NCBI Taxonomy" id="117903"/>
    <lineage>
        <taxon>Eukaryota</taxon>
        <taxon>Metazoa</taxon>
        <taxon>Spiralia</taxon>
        <taxon>Lophotrochozoa</taxon>
        <taxon>Platyhelminthes</taxon>
        <taxon>Monogenea</taxon>
        <taxon>Polyopisthocotylea</taxon>
        <taxon>Polystomatidea</taxon>
        <taxon>Polystomatidae</taxon>
        <taxon>Protopolystoma</taxon>
    </lineage>
</organism>
<keyword evidence="3" id="KW-1185">Reference proteome</keyword>
<sequence>MSLAFDIFAVGLQLGQHVDNFADSNRPPTADQSQPASSGQTAQPQSPVPLSTLPIHPSTRQPPHLPAAGGSHSLSPPLSALPQLPLLGPVRVQALTAPSS</sequence>
<dbReference type="Proteomes" id="UP000784294">
    <property type="component" value="Unassembled WGS sequence"/>
</dbReference>
<name>A0A448XSK9_9PLAT</name>
<reference evidence="2" key="1">
    <citation type="submission" date="2018-11" db="EMBL/GenBank/DDBJ databases">
        <authorList>
            <consortium name="Pathogen Informatics"/>
        </authorList>
    </citation>
    <scope>NUCLEOTIDE SEQUENCE</scope>
</reference>
<evidence type="ECO:0000313" key="3">
    <source>
        <dbReference type="Proteomes" id="UP000784294"/>
    </source>
</evidence>
<evidence type="ECO:0000313" key="2">
    <source>
        <dbReference type="EMBL" id="VEL43893.1"/>
    </source>
</evidence>